<dbReference type="PANTHER" id="PTHR19446">
    <property type="entry name" value="REVERSE TRANSCRIPTASES"/>
    <property type="match status" value="1"/>
</dbReference>
<keyword evidence="4" id="KW-1185">Reference proteome</keyword>
<sequence>MEIKLNDGSICDDKDIVINKWKYDFKEMLNKNSDTSISNEIENCNSDIICDEILDGEITSSEVYNVVKISKCGKSPGVDDIPVELYKNPTALNALIRVFNICYNSGKVPAMWNKCIITPIPKSSTADPRDPMSYRGISLAPVAYKLYCGVLNARLTGKLTELEVINDEQNGFRKSRSTIDHLSTLTTIIETRKLCKLSTFCAFVDFKKAYDWVNRNLLFSKLESLGLSTKMLNALHSLYFNVQSCVKINGNLTDCTEINHDNNTSYTCNSHVDEIFVVLKKTGNSIAEIEDEINDNRILGVVVGCSLALIFLVILCIAYTYFKNKPTYRQQRDIVYQPNLQLKI</sequence>
<dbReference type="Pfam" id="PF00078">
    <property type="entry name" value="RVT_1"/>
    <property type="match status" value="1"/>
</dbReference>
<comment type="caution">
    <text evidence="3">The sequence shown here is derived from an EMBL/GenBank/DDBJ whole genome shotgun (WGS) entry which is preliminary data.</text>
</comment>
<reference evidence="3" key="1">
    <citation type="submission" date="2021-03" db="EMBL/GenBank/DDBJ databases">
        <authorList>
            <person name="Bekaert M."/>
        </authorList>
    </citation>
    <scope>NUCLEOTIDE SEQUENCE</scope>
</reference>
<gene>
    <name evidence="3" type="ORF">MEDL_9895</name>
</gene>
<keyword evidence="1" id="KW-0472">Membrane</keyword>
<dbReference type="OrthoDB" id="6118957at2759"/>
<dbReference type="AlphaFoldDB" id="A0A8S3QMM6"/>
<name>A0A8S3QMM6_MYTED</name>
<proteinExistence type="predicted"/>
<keyword evidence="1" id="KW-1133">Transmembrane helix</keyword>
<dbReference type="Proteomes" id="UP000683360">
    <property type="component" value="Unassembled WGS sequence"/>
</dbReference>
<keyword evidence="1" id="KW-0812">Transmembrane</keyword>
<dbReference type="EMBL" id="CAJPWZ010000499">
    <property type="protein sequence ID" value="CAG2194900.1"/>
    <property type="molecule type" value="Genomic_DNA"/>
</dbReference>
<evidence type="ECO:0000313" key="4">
    <source>
        <dbReference type="Proteomes" id="UP000683360"/>
    </source>
</evidence>
<accession>A0A8S3QMM6</accession>
<organism evidence="3 4">
    <name type="scientific">Mytilus edulis</name>
    <name type="common">Blue mussel</name>
    <dbReference type="NCBI Taxonomy" id="6550"/>
    <lineage>
        <taxon>Eukaryota</taxon>
        <taxon>Metazoa</taxon>
        <taxon>Spiralia</taxon>
        <taxon>Lophotrochozoa</taxon>
        <taxon>Mollusca</taxon>
        <taxon>Bivalvia</taxon>
        <taxon>Autobranchia</taxon>
        <taxon>Pteriomorphia</taxon>
        <taxon>Mytilida</taxon>
        <taxon>Mytiloidea</taxon>
        <taxon>Mytilidae</taxon>
        <taxon>Mytilinae</taxon>
        <taxon>Mytilus</taxon>
    </lineage>
</organism>
<feature type="transmembrane region" description="Helical" evidence="1">
    <location>
        <begin position="298"/>
        <end position="322"/>
    </location>
</feature>
<feature type="domain" description="Reverse transcriptase" evidence="2">
    <location>
        <begin position="120"/>
        <end position="251"/>
    </location>
</feature>
<evidence type="ECO:0000313" key="3">
    <source>
        <dbReference type="EMBL" id="CAG2194900.1"/>
    </source>
</evidence>
<protein>
    <recommendedName>
        <fullName evidence="2">Reverse transcriptase domain-containing protein</fullName>
    </recommendedName>
</protein>
<dbReference type="InterPro" id="IPR000477">
    <property type="entry name" value="RT_dom"/>
</dbReference>
<evidence type="ECO:0000256" key="1">
    <source>
        <dbReference type="SAM" id="Phobius"/>
    </source>
</evidence>
<evidence type="ECO:0000259" key="2">
    <source>
        <dbReference type="Pfam" id="PF00078"/>
    </source>
</evidence>